<evidence type="ECO:0000259" key="9">
    <source>
        <dbReference type="Pfam" id="PF12804"/>
    </source>
</evidence>
<comment type="subunit">
    <text evidence="8">Monomer.</text>
</comment>
<evidence type="ECO:0000256" key="2">
    <source>
        <dbReference type="ARBA" id="ARBA00022679"/>
    </source>
</evidence>
<dbReference type="STRING" id="1489064.WH96_18540"/>
<keyword evidence="5 8" id="KW-0460">Magnesium</keyword>
<feature type="binding site" evidence="8">
    <location>
        <begin position="9"/>
        <end position="11"/>
    </location>
    <ligand>
        <name>GTP</name>
        <dbReference type="ChEBI" id="CHEBI:37565"/>
    </ligand>
</feature>
<feature type="binding site" evidence="8">
    <location>
        <position position="103"/>
    </location>
    <ligand>
        <name>Mg(2+)</name>
        <dbReference type="ChEBI" id="CHEBI:18420"/>
    </ligand>
</feature>
<accession>A0A0H2MAD6</accession>
<dbReference type="RefSeq" id="WP_047765720.1">
    <property type="nucleotide sequence ID" value="NZ_LAQL01000017.1"/>
</dbReference>
<dbReference type="AlphaFoldDB" id="A0A0H2MAD6"/>
<evidence type="ECO:0000256" key="7">
    <source>
        <dbReference type="ARBA" id="ARBA00023150"/>
    </source>
</evidence>
<reference evidence="10 11" key="1">
    <citation type="submission" date="2015-03" db="EMBL/GenBank/DDBJ databases">
        <title>Genome Sequence of Kiloniella spongiae MEBiC09566, isolated from a marine sponge.</title>
        <authorList>
            <person name="Shao Z."/>
            <person name="Wang L."/>
            <person name="Li X."/>
        </authorList>
    </citation>
    <scope>NUCLEOTIDE SEQUENCE [LARGE SCALE GENOMIC DNA]</scope>
    <source>
        <strain evidence="10 11">MEBiC09566</strain>
    </source>
</reference>
<dbReference type="Gene3D" id="3.90.550.10">
    <property type="entry name" value="Spore Coat Polysaccharide Biosynthesis Protein SpsA, Chain A"/>
    <property type="match status" value="1"/>
</dbReference>
<dbReference type="HAMAP" id="MF_00316">
    <property type="entry name" value="MobA"/>
    <property type="match status" value="1"/>
</dbReference>
<dbReference type="InterPro" id="IPR013482">
    <property type="entry name" value="Molybde_CF_guanTrfase"/>
</dbReference>
<evidence type="ECO:0000256" key="6">
    <source>
        <dbReference type="ARBA" id="ARBA00023134"/>
    </source>
</evidence>
<comment type="similarity">
    <text evidence="8">Belongs to the MobA family.</text>
</comment>
<keyword evidence="7 8" id="KW-0501">Molybdenum cofactor biosynthesis</keyword>
<keyword evidence="11" id="KW-1185">Reference proteome</keyword>
<dbReference type="GO" id="GO:0005737">
    <property type="term" value="C:cytoplasm"/>
    <property type="evidence" value="ECO:0007669"/>
    <property type="project" value="UniProtKB-SubCell"/>
</dbReference>
<dbReference type="GO" id="GO:1902758">
    <property type="term" value="P:bis(molybdopterin guanine dinucleotide)molybdenum biosynthetic process"/>
    <property type="evidence" value="ECO:0007669"/>
    <property type="project" value="TreeGrafter"/>
</dbReference>
<evidence type="ECO:0000313" key="10">
    <source>
        <dbReference type="EMBL" id="KLN59308.1"/>
    </source>
</evidence>
<dbReference type="GO" id="GO:0046872">
    <property type="term" value="F:metal ion binding"/>
    <property type="evidence" value="ECO:0007669"/>
    <property type="project" value="UniProtKB-KW"/>
</dbReference>
<comment type="cofactor">
    <cofactor evidence="8">
        <name>Mg(2+)</name>
        <dbReference type="ChEBI" id="CHEBI:18420"/>
    </cofactor>
</comment>
<dbReference type="InterPro" id="IPR025877">
    <property type="entry name" value="MobA-like_NTP_Trfase"/>
</dbReference>
<dbReference type="PATRIC" id="fig|1489064.4.peg.715"/>
<evidence type="ECO:0000256" key="8">
    <source>
        <dbReference type="HAMAP-Rule" id="MF_00316"/>
    </source>
</evidence>
<comment type="caution">
    <text evidence="10">The sequence shown here is derived from an EMBL/GenBank/DDBJ whole genome shotgun (WGS) entry which is preliminary data.</text>
</comment>
<keyword evidence="6 8" id="KW-0342">GTP-binding</keyword>
<dbReference type="GO" id="GO:0061603">
    <property type="term" value="F:molybdenum cofactor guanylyltransferase activity"/>
    <property type="evidence" value="ECO:0007669"/>
    <property type="project" value="UniProtKB-EC"/>
</dbReference>
<dbReference type="EMBL" id="LAQL01000017">
    <property type="protein sequence ID" value="KLN59308.1"/>
    <property type="molecule type" value="Genomic_DNA"/>
</dbReference>
<dbReference type="CDD" id="cd02503">
    <property type="entry name" value="MobA"/>
    <property type="match status" value="1"/>
</dbReference>
<organism evidence="10 11">
    <name type="scientific">Kiloniella spongiae</name>
    <dbReference type="NCBI Taxonomy" id="1489064"/>
    <lineage>
        <taxon>Bacteria</taxon>
        <taxon>Pseudomonadati</taxon>
        <taxon>Pseudomonadota</taxon>
        <taxon>Alphaproteobacteria</taxon>
        <taxon>Rhodospirillales</taxon>
        <taxon>Kiloniellaceae</taxon>
        <taxon>Kiloniella</taxon>
    </lineage>
</organism>
<evidence type="ECO:0000313" key="11">
    <source>
        <dbReference type="Proteomes" id="UP000035444"/>
    </source>
</evidence>
<evidence type="ECO:0000256" key="5">
    <source>
        <dbReference type="ARBA" id="ARBA00022842"/>
    </source>
</evidence>
<comment type="subcellular location">
    <subcellularLocation>
        <location evidence="8">Cytoplasm</location>
    </subcellularLocation>
</comment>
<keyword evidence="2 8" id="KW-0808">Transferase</keyword>
<protein>
    <recommendedName>
        <fullName evidence="8">Molybdenum cofactor guanylyltransferase</fullName>
        <shortName evidence="8">MoCo guanylyltransferase</shortName>
        <ecNumber evidence="8">2.7.7.77</ecNumber>
    </recommendedName>
    <alternativeName>
        <fullName evidence="8">GTP:molybdopterin guanylyltransferase</fullName>
    </alternativeName>
    <alternativeName>
        <fullName evidence="8">Mo-MPT guanylyltransferase</fullName>
    </alternativeName>
    <alternativeName>
        <fullName evidence="8">Molybdopterin guanylyltransferase</fullName>
    </alternativeName>
    <alternativeName>
        <fullName evidence="8">Molybdopterin-guanine dinucleotide synthase</fullName>
        <shortName evidence="8">MGD synthase</shortName>
    </alternativeName>
</protein>
<keyword evidence="3 8" id="KW-0479">Metal-binding</keyword>
<dbReference type="Pfam" id="PF12804">
    <property type="entry name" value="NTP_transf_3"/>
    <property type="match status" value="1"/>
</dbReference>
<feature type="domain" description="MobA-like NTP transferase" evidence="9">
    <location>
        <begin position="6"/>
        <end position="164"/>
    </location>
</feature>
<evidence type="ECO:0000256" key="4">
    <source>
        <dbReference type="ARBA" id="ARBA00022741"/>
    </source>
</evidence>
<comment type="domain">
    <text evidence="8">The N-terminal domain determines nucleotide recognition and specific binding, while the C-terminal domain determines the specific binding to the target protein.</text>
</comment>
<name>A0A0H2MAD6_9PROT</name>
<dbReference type="PANTHER" id="PTHR19136">
    <property type="entry name" value="MOLYBDENUM COFACTOR GUANYLYLTRANSFERASE"/>
    <property type="match status" value="1"/>
</dbReference>
<dbReference type="OrthoDB" id="9788394at2"/>
<evidence type="ECO:0000256" key="1">
    <source>
        <dbReference type="ARBA" id="ARBA00022490"/>
    </source>
</evidence>
<dbReference type="InterPro" id="IPR029044">
    <property type="entry name" value="Nucleotide-diphossugar_trans"/>
</dbReference>
<evidence type="ECO:0000256" key="3">
    <source>
        <dbReference type="ARBA" id="ARBA00022723"/>
    </source>
</evidence>
<feature type="binding site" evidence="8">
    <location>
        <position position="68"/>
    </location>
    <ligand>
        <name>GTP</name>
        <dbReference type="ChEBI" id="CHEBI:37565"/>
    </ligand>
</feature>
<keyword evidence="1 8" id="KW-0963">Cytoplasm</keyword>
<dbReference type="PANTHER" id="PTHR19136:SF81">
    <property type="entry name" value="MOLYBDENUM COFACTOR GUANYLYLTRANSFERASE"/>
    <property type="match status" value="1"/>
</dbReference>
<dbReference type="SUPFAM" id="SSF53448">
    <property type="entry name" value="Nucleotide-diphospho-sugar transferases"/>
    <property type="match status" value="1"/>
</dbReference>
<proteinExistence type="inferred from homology"/>
<keyword evidence="4 8" id="KW-0547">Nucleotide-binding</keyword>
<dbReference type="Proteomes" id="UP000035444">
    <property type="component" value="Unassembled WGS sequence"/>
</dbReference>
<feature type="binding site" evidence="8">
    <location>
        <position position="50"/>
    </location>
    <ligand>
        <name>GTP</name>
        <dbReference type="ChEBI" id="CHEBI:37565"/>
    </ligand>
</feature>
<sequence length="207" mass="22302">MVDVAGVILAGGLARRMGGGDKGMKSLAGESLLTRIIKRIKPQVGPLVLNANGDSQRFNDFSLPVAADVISDNPGPLAGILTGLEWAAAQSPDVKWMVSVPCDAPFIPMDLVEKLVSGAINQNVPLACAMSHGRTHPVVGLWSVALRDDLRQAIVQEEMRKVDRWTGRHGICQVSFDDIVIGNEVLDPFYNANKPDDLVRVEGLLKE</sequence>
<dbReference type="NCBIfam" id="TIGR02665">
    <property type="entry name" value="molyb_mobA"/>
    <property type="match status" value="1"/>
</dbReference>
<comment type="catalytic activity">
    <reaction evidence="8">
        <text>Mo-molybdopterin + GTP + H(+) = Mo-molybdopterin guanine dinucleotide + diphosphate</text>
        <dbReference type="Rhea" id="RHEA:34243"/>
        <dbReference type="ChEBI" id="CHEBI:15378"/>
        <dbReference type="ChEBI" id="CHEBI:33019"/>
        <dbReference type="ChEBI" id="CHEBI:37565"/>
        <dbReference type="ChEBI" id="CHEBI:71302"/>
        <dbReference type="ChEBI" id="CHEBI:71310"/>
        <dbReference type="EC" id="2.7.7.77"/>
    </reaction>
</comment>
<dbReference type="GO" id="GO:0005525">
    <property type="term" value="F:GTP binding"/>
    <property type="evidence" value="ECO:0007669"/>
    <property type="project" value="UniProtKB-UniRule"/>
</dbReference>
<comment type="function">
    <text evidence="8">Transfers a GMP moiety from GTP to Mo-molybdopterin (Mo-MPT) cofactor (Moco or molybdenum cofactor) to form Mo-molybdopterin guanine dinucleotide (Mo-MGD) cofactor.</text>
</comment>
<feature type="binding site" evidence="8">
    <location>
        <position position="103"/>
    </location>
    <ligand>
        <name>GTP</name>
        <dbReference type="ChEBI" id="CHEBI:37565"/>
    </ligand>
</feature>
<dbReference type="EC" id="2.7.7.77" evidence="8"/>
<feature type="binding site" evidence="8">
    <location>
        <position position="22"/>
    </location>
    <ligand>
        <name>GTP</name>
        <dbReference type="ChEBI" id="CHEBI:37565"/>
    </ligand>
</feature>
<gene>
    <name evidence="8" type="primary">mobA</name>
    <name evidence="10" type="ORF">WH96_18540</name>
</gene>